<proteinExistence type="predicted"/>
<dbReference type="PROSITE" id="PS50146">
    <property type="entry name" value="DAGK"/>
    <property type="match status" value="1"/>
</dbReference>
<dbReference type="FunFam" id="3.40.50.10330:FF:000005">
    <property type="entry name" value="Sphingosine kinase 2"/>
    <property type="match status" value="1"/>
</dbReference>
<evidence type="ECO:0000256" key="4">
    <source>
        <dbReference type="ARBA" id="ARBA00022777"/>
    </source>
</evidence>
<dbReference type="RefSeq" id="XP_051864596.1">
    <property type="nucleotide sequence ID" value="XM_052008636.1"/>
</dbReference>
<feature type="compositionally biased region" description="Polar residues" evidence="8">
    <location>
        <begin position="142"/>
        <end position="154"/>
    </location>
</feature>
<dbReference type="PANTHER" id="PTHR12358">
    <property type="entry name" value="SPHINGOSINE KINASE"/>
    <property type="match status" value="1"/>
</dbReference>
<evidence type="ECO:0000256" key="8">
    <source>
        <dbReference type="SAM" id="MobiDB-lite"/>
    </source>
</evidence>
<reference evidence="11" key="1">
    <citation type="submission" date="2025-08" db="UniProtKB">
        <authorList>
            <consortium name="RefSeq"/>
        </authorList>
    </citation>
    <scope>IDENTIFICATION</scope>
    <source>
        <strain evidence="11">15112-1751.03</strain>
        <tissue evidence="11">Whole Adult</tissue>
    </source>
</reference>
<feature type="region of interest" description="Disordered" evidence="8">
    <location>
        <begin position="1"/>
        <end position="53"/>
    </location>
</feature>
<name>A0A9C6W9N3_DROAB</name>
<feature type="compositionally biased region" description="Low complexity" evidence="8">
    <location>
        <begin position="37"/>
        <end position="47"/>
    </location>
</feature>
<evidence type="ECO:0000256" key="6">
    <source>
        <dbReference type="ARBA" id="ARBA00023136"/>
    </source>
</evidence>
<keyword evidence="2" id="KW-0808">Transferase</keyword>
<keyword evidence="3" id="KW-0547">Nucleotide-binding</keyword>
<dbReference type="GO" id="GO:0012505">
    <property type="term" value="C:endomembrane system"/>
    <property type="evidence" value="ECO:0007669"/>
    <property type="project" value="UniProtKB-SubCell"/>
</dbReference>
<dbReference type="OrthoDB" id="3853857at2759"/>
<evidence type="ECO:0000313" key="11">
    <source>
        <dbReference type="RefSeq" id="XP_051864596.1"/>
    </source>
</evidence>
<dbReference type="InterPro" id="IPR050187">
    <property type="entry name" value="Lipid_Phosphate_FormReg"/>
</dbReference>
<dbReference type="GO" id="GO:0042981">
    <property type="term" value="P:regulation of apoptotic process"/>
    <property type="evidence" value="ECO:0007669"/>
    <property type="project" value="UniProtKB-ARBA"/>
</dbReference>
<sequence length="703" mass="79105">MTAKAAATPATTATQQHQHQLQQQETFEAPATPPTPTETGTGTATPPSEREEDELSEIFFVENRRRKQNIKIQVKLCIDGVYLRRETTQQDHINEQLIRIEDIIGSSCGPRLKKRARGGLNSCKNPSKQIQEDDVELPEDQSPPSKKSNRKQTASGDKSAYLYIYAYLKKEKPLRRVQTLRILRFRSSDVYAENLATAQRWHRTIREYKQRSGTSTEGKKLLILLNPKSGSGKGRELFQKQVAPLLREAEAQYDLQITTHPQYALEFVRSRKDLLERYAGIVVASGDGLFYEVLNGLMERMDWRRACRELSLGIIPCGSGNGLAKSIAHHCNEPYDPKPILHATLICVAGRATPMDVVRVELSHRDKHFVMYSFLSIGWGLIADIDIESERLRSIGAQRFTLWAIKRLITLRTYRGKLFYLPQKEQKEQKETAAATTPEKVPSPRPSQAQAEAELRLSRSTNRSLARRSLPVPASHRPISEFKDLPDEFDDVQLRDDDNDQDQDQFADALSITDRSIYRQNADSWHSAVSRRTAYYSMGGNSTRSNRSRLSVAQKIEAANAEFMQLVPTGTMPALQLPLPAEQGWICEEGDYVMVHAAYTTHLASDCFFAPDSKLNDGLIYLVIIRAGVGRSQLLNFLLSMHNGTHLPEPEDPHILVVPVTAFRIEPSGNNGILTIDGERVDYGPIQAEVFPGLINVMTTTGQ</sequence>
<feature type="compositionally biased region" description="Low complexity" evidence="8">
    <location>
        <begin position="1"/>
        <end position="30"/>
    </location>
</feature>
<dbReference type="AlphaFoldDB" id="A0A9C6W9N3"/>
<evidence type="ECO:0000256" key="3">
    <source>
        <dbReference type="ARBA" id="ARBA00022741"/>
    </source>
</evidence>
<feature type="region of interest" description="Disordered" evidence="8">
    <location>
        <begin position="115"/>
        <end position="154"/>
    </location>
</feature>
<evidence type="ECO:0000259" key="9">
    <source>
        <dbReference type="PROSITE" id="PS50146"/>
    </source>
</evidence>
<dbReference type="Pfam" id="PF00781">
    <property type="entry name" value="DAGK_cat"/>
    <property type="match status" value="1"/>
</dbReference>
<dbReference type="Gene3D" id="3.40.50.10330">
    <property type="entry name" value="Probable inorganic polyphosphate/atp-NAD kinase, domain 1"/>
    <property type="match status" value="1"/>
</dbReference>
<dbReference type="InterPro" id="IPR016064">
    <property type="entry name" value="NAD/diacylglycerol_kinase_sf"/>
</dbReference>
<evidence type="ECO:0000256" key="2">
    <source>
        <dbReference type="ARBA" id="ARBA00022679"/>
    </source>
</evidence>
<accession>A0A9C6W9N3</accession>
<dbReference type="GeneID" id="117577780"/>
<organism evidence="10 11">
    <name type="scientific">Drosophila albomicans</name>
    <name type="common">Fruit fly</name>
    <dbReference type="NCBI Taxonomy" id="7291"/>
    <lineage>
        <taxon>Eukaryota</taxon>
        <taxon>Metazoa</taxon>
        <taxon>Ecdysozoa</taxon>
        <taxon>Arthropoda</taxon>
        <taxon>Hexapoda</taxon>
        <taxon>Insecta</taxon>
        <taxon>Pterygota</taxon>
        <taxon>Neoptera</taxon>
        <taxon>Endopterygota</taxon>
        <taxon>Diptera</taxon>
        <taxon>Brachycera</taxon>
        <taxon>Muscomorpha</taxon>
        <taxon>Ephydroidea</taxon>
        <taxon>Drosophilidae</taxon>
        <taxon>Drosophila</taxon>
    </lineage>
</organism>
<comment type="subcellular location">
    <subcellularLocation>
        <location evidence="1">Endomembrane system</location>
    </subcellularLocation>
</comment>
<dbReference type="EC" id="2.7.1.91" evidence="7"/>
<keyword evidence="5" id="KW-0067">ATP-binding</keyword>
<keyword evidence="4 11" id="KW-0418">Kinase</keyword>
<dbReference type="GO" id="GO:0005737">
    <property type="term" value="C:cytoplasm"/>
    <property type="evidence" value="ECO:0007669"/>
    <property type="project" value="TreeGrafter"/>
</dbReference>
<dbReference type="SMART" id="SM00046">
    <property type="entry name" value="DAGKc"/>
    <property type="match status" value="1"/>
</dbReference>
<evidence type="ECO:0000256" key="7">
    <source>
        <dbReference type="ARBA" id="ARBA00044037"/>
    </source>
</evidence>
<dbReference type="SUPFAM" id="SSF111331">
    <property type="entry name" value="NAD kinase/diacylglycerol kinase-like"/>
    <property type="match status" value="1"/>
</dbReference>
<dbReference type="GO" id="GO:0005524">
    <property type="term" value="F:ATP binding"/>
    <property type="evidence" value="ECO:0007669"/>
    <property type="project" value="UniProtKB-KW"/>
</dbReference>
<evidence type="ECO:0000256" key="5">
    <source>
        <dbReference type="ARBA" id="ARBA00022840"/>
    </source>
</evidence>
<dbReference type="GO" id="GO:0016020">
    <property type="term" value="C:membrane"/>
    <property type="evidence" value="ECO:0007669"/>
    <property type="project" value="TreeGrafter"/>
</dbReference>
<feature type="domain" description="DAGKc" evidence="9">
    <location>
        <begin position="216"/>
        <end position="364"/>
    </location>
</feature>
<dbReference type="GO" id="GO:0008481">
    <property type="term" value="F:sphingosine kinase activity"/>
    <property type="evidence" value="ECO:0007669"/>
    <property type="project" value="UniProtKB-EC"/>
</dbReference>
<gene>
    <name evidence="11" type="primary">LOC117577780</name>
</gene>
<dbReference type="PANTHER" id="PTHR12358:SF112">
    <property type="entry name" value="LD11247P-RELATED"/>
    <property type="match status" value="1"/>
</dbReference>
<keyword evidence="6" id="KW-0472">Membrane</keyword>
<dbReference type="Proteomes" id="UP000515160">
    <property type="component" value="Chromosome X"/>
</dbReference>
<dbReference type="Gene3D" id="2.60.200.40">
    <property type="match status" value="1"/>
</dbReference>
<dbReference type="CTD" id="32089"/>
<feature type="region of interest" description="Disordered" evidence="8">
    <location>
        <begin position="425"/>
        <end position="486"/>
    </location>
</feature>
<evidence type="ECO:0000313" key="10">
    <source>
        <dbReference type="Proteomes" id="UP000515160"/>
    </source>
</evidence>
<dbReference type="InterPro" id="IPR001206">
    <property type="entry name" value="Diacylglycerol_kinase_cat_dom"/>
</dbReference>
<keyword evidence="10" id="KW-1185">Reference proteome</keyword>
<evidence type="ECO:0000256" key="1">
    <source>
        <dbReference type="ARBA" id="ARBA00004308"/>
    </source>
</evidence>
<protein>
    <recommendedName>
        <fullName evidence="7">sphingosine kinase</fullName>
        <ecNumber evidence="7">2.7.1.91</ecNumber>
    </recommendedName>
</protein>
<dbReference type="InterPro" id="IPR045540">
    <property type="entry name" value="YegS/DAGK_C"/>
</dbReference>
<dbReference type="InterPro" id="IPR017438">
    <property type="entry name" value="ATP-NAD_kinase_N"/>
</dbReference>
<dbReference type="Pfam" id="PF19279">
    <property type="entry name" value="YegS_C"/>
    <property type="match status" value="1"/>
</dbReference>
<dbReference type="GO" id="GO:0046512">
    <property type="term" value="P:sphingosine biosynthetic process"/>
    <property type="evidence" value="ECO:0007669"/>
    <property type="project" value="TreeGrafter"/>
</dbReference>